<dbReference type="OrthoDB" id="123178at2"/>
<dbReference type="Proteomes" id="UP000055060">
    <property type="component" value="Unassembled WGS sequence"/>
</dbReference>
<name>A0A0S7B8N4_9CHLR</name>
<organism evidence="2">
    <name type="scientific">Longilinea arvoryzae</name>
    <dbReference type="NCBI Taxonomy" id="360412"/>
    <lineage>
        <taxon>Bacteria</taxon>
        <taxon>Bacillati</taxon>
        <taxon>Chloroflexota</taxon>
        <taxon>Anaerolineae</taxon>
        <taxon>Anaerolineales</taxon>
        <taxon>Anaerolineaceae</taxon>
        <taxon>Longilinea</taxon>
    </lineage>
</organism>
<evidence type="ECO:0000313" key="2">
    <source>
        <dbReference type="EMBL" id="GAP13598.1"/>
    </source>
</evidence>
<evidence type="ECO:0000313" key="3">
    <source>
        <dbReference type="Proteomes" id="UP000055060"/>
    </source>
</evidence>
<proteinExistence type="predicted"/>
<protein>
    <submittedName>
        <fullName evidence="2">Uncharacterized protein</fullName>
    </submittedName>
</protein>
<reference evidence="2" key="1">
    <citation type="submission" date="2015-07" db="EMBL/GenBank/DDBJ databases">
        <title>Draft Genome Sequences of Anaerolinea thermolimosa IMO-1, Bellilinea caldifistulae GOMI-1, Leptolinea tardivitalis YMTK-2, Levilinea saccharolytica KIBI-1,Longilinea arvoryzae KOME-1, Previously Described as Members of the Anaerolineaceae (Chloroflexi).</title>
        <authorList>
            <person name="Sekiguchi Y."/>
            <person name="Ohashi A."/>
            <person name="Matsuura N."/>
            <person name="Tourlousse M.D."/>
        </authorList>
    </citation>
    <scope>NUCLEOTIDE SEQUENCE [LARGE SCALE GENOMIC DNA]</scope>
    <source>
        <strain evidence="2">KOME-1</strain>
    </source>
</reference>
<accession>A0A0S7B8N4</accession>
<dbReference type="STRING" id="360412.LARV_01353"/>
<keyword evidence="3" id="KW-1185">Reference proteome</keyword>
<dbReference type="EMBL" id="DF967972">
    <property type="protein sequence ID" value="GAP13598.1"/>
    <property type="molecule type" value="Genomic_DNA"/>
</dbReference>
<dbReference type="AlphaFoldDB" id="A0A0S7B8N4"/>
<dbReference type="RefSeq" id="WP_075072926.1">
    <property type="nucleotide sequence ID" value="NZ_DF967972.1"/>
</dbReference>
<sequence>MNEQNYINPTDIYDRTEKAPNIPDVNPEPFTDPVPVNADLIHEVPMEETDAPNDLVNEPLPGEIPMGETPVEAVPVAETMVPEPPEDGPITQDTPVGANVGPVALLKHEDSEHFRTRWNEIQGMFVDEPRVAVQQADALVSEVMEQITQMFASEHGLLEGQWKQGNDVSTEDLRKVLQRYRSFFNRLVV</sequence>
<gene>
    <name evidence="2" type="ORF">LARV_01353</name>
</gene>
<evidence type="ECO:0000256" key="1">
    <source>
        <dbReference type="SAM" id="MobiDB-lite"/>
    </source>
</evidence>
<feature type="region of interest" description="Disordered" evidence="1">
    <location>
        <begin position="1"/>
        <end position="36"/>
    </location>
</feature>